<keyword evidence="3 5" id="KW-0067">ATP-binding</keyword>
<dbReference type="Pfam" id="PF00289">
    <property type="entry name" value="Biotin_carb_N"/>
    <property type="match status" value="1"/>
</dbReference>
<gene>
    <name evidence="8" type="ORF">G4Z14_07420</name>
</gene>
<evidence type="ECO:0000256" key="5">
    <source>
        <dbReference type="PROSITE-ProRule" id="PRU00409"/>
    </source>
</evidence>
<evidence type="ECO:0000256" key="3">
    <source>
        <dbReference type="ARBA" id="ARBA00022840"/>
    </source>
</evidence>
<evidence type="ECO:0000256" key="2">
    <source>
        <dbReference type="ARBA" id="ARBA00022741"/>
    </source>
</evidence>
<feature type="domain" description="ATP-grasp" evidence="6">
    <location>
        <begin position="122"/>
        <end position="317"/>
    </location>
</feature>
<comment type="caution">
    <text evidence="8">The sequence shown here is derived from an EMBL/GenBank/DDBJ whole genome shotgun (WGS) entry which is preliminary data.</text>
</comment>
<evidence type="ECO:0000256" key="4">
    <source>
        <dbReference type="ARBA" id="ARBA00023267"/>
    </source>
</evidence>
<feature type="domain" description="Biotin carboxylation" evidence="7">
    <location>
        <begin position="3"/>
        <end position="446"/>
    </location>
</feature>
<dbReference type="GO" id="GO:0005524">
    <property type="term" value="F:ATP binding"/>
    <property type="evidence" value="ECO:0007669"/>
    <property type="project" value="UniProtKB-UniRule"/>
</dbReference>
<dbReference type="PANTHER" id="PTHR18866">
    <property type="entry name" value="CARBOXYLASE:PYRUVATE/ACETYL-COA/PROPIONYL-COA CARBOXYLASE"/>
    <property type="match status" value="1"/>
</dbReference>
<dbReference type="Pfam" id="PF02786">
    <property type="entry name" value="CPSase_L_D2"/>
    <property type="match status" value="1"/>
</dbReference>
<dbReference type="SMART" id="SM00878">
    <property type="entry name" value="Biotin_carb_C"/>
    <property type="match status" value="1"/>
</dbReference>
<dbReference type="PROSITE" id="PS00867">
    <property type="entry name" value="CPSASE_2"/>
    <property type="match status" value="1"/>
</dbReference>
<dbReference type="Proteomes" id="UP000477782">
    <property type="component" value="Unassembled WGS sequence"/>
</dbReference>
<dbReference type="EMBL" id="JAAIVJ010000003">
    <property type="protein sequence ID" value="NEY90127.1"/>
    <property type="molecule type" value="Genomic_DNA"/>
</dbReference>
<dbReference type="SUPFAM" id="SSF51246">
    <property type="entry name" value="Rudiment single hybrid motif"/>
    <property type="match status" value="1"/>
</dbReference>
<dbReference type="PANTHER" id="PTHR18866:SF33">
    <property type="entry name" value="METHYLCROTONOYL-COA CARBOXYLASE SUBUNIT ALPHA, MITOCHONDRIAL-RELATED"/>
    <property type="match status" value="1"/>
</dbReference>
<dbReference type="FunFam" id="3.30.1490.20:FF:000003">
    <property type="entry name" value="acetyl-CoA carboxylase isoform X1"/>
    <property type="match status" value="1"/>
</dbReference>
<dbReference type="InterPro" id="IPR011761">
    <property type="entry name" value="ATP-grasp"/>
</dbReference>
<protein>
    <submittedName>
        <fullName evidence="8">ATP-grasp domain-containing protein</fullName>
    </submittedName>
</protein>
<dbReference type="GO" id="GO:0016874">
    <property type="term" value="F:ligase activity"/>
    <property type="evidence" value="ECO:0007669"/>
    <property type="project" value="UniProtKB-KW"/>
</dbReference>
<dbReference type="InterPro" id="IPR011054">
    <property type="entry name" value="Rudment_hybrid_motif"/>
</dbReference>
<dbReference type="PROSITE" id="PS50975">
    <property type="entry name" value="ATP_GRASP"/>
    <property type="match status" value="1"/>
</dbReference>
<dbReference type="RefSeq" id="WP_164624256.1">
    <property type="nucleotide sequence ID" value="NZ_JAAIVJ010000003.1"/>
</dbReference>
<dbReference type="InterPro" id="IPR011764">
    <property type="entry name" value="Biotin_carboxylation_dom"/>
</dbReference>
<dbReference type="InterPro" id="IPR005482">
    <property type="entry name" value="Biotin_COase_C"/>
</dbReference>
<keyword evidence="9" id="KW-1185">Reference proteome</keyword>
<dbReference type="InterPro" id="IPR005481">
    <property type="entry name" value="BC-like_N"/>
</dbReference>
<name>A0A6M0QRQ9_9RHOB</name>
<dbReference type="SUPFAM" id="SSF56059">
    <property type="entry name" value="Glutathione synthetase ATP-binding domain-like"/>
    <property type="match status" value="1"/>
</dbReference>
<keyword evidence="2 5" id="KW-0547">Nucleotide-binding</keyword>
<keyword evidence="1" id="KW-0436">Ligase</keyword>
<reference evidence="8 9" key="1">
    <citation type="submission" date="2020-02" db="EMBL/GenBank/DDBJ databases">
        <authorList>
            <person name="Chen W.-M."/>
        </authorList>
    </citation>
    <scope>NUCLEOTIDE SEQUENCE [LARGE SCALE GENOMIC DNA]</scope>
    <source>
        <strain evidence="8 9">KMS-5</strain>
    </source>
</reference>
<dbReference type="InterPro" id="IPR005479">
    <property type="entry name" value="CPAse_ATP-bd"/>
</dbReference>
<evidence type="ECO:0000256" key="1">
    <source>
        <dbReference type="ARBA" id="ARBA00022598"/>
    </source>
</evidence>
<proteinExistence type="predicted"/>
<dbReference type="GO" id="GO:0046872">
    <property type="term" value="F:metal ion binding"/>
    <property type="evidence" value="ECO:0007669"/>
    <property type="project" value="InterPro"/>
</dbReference>
<sequence>MTPIRRIFIANRGEIAVRIIRTARALGIETVLGVSQTDRDSLGARLATRAVCLGPGPSRDSYLKVDTVMQAALGTGCDALHPGYGFLSENRDLALACDKAGITFIGPSPANLEAVGDKLTARSHAVAAGVPLVPGGNAASLTEAQEVARDIGYPLLIKAVAGGGGKGMKRVNRPQDLAPQLDLAMAEAAAAFGDGRVYLERFVTSGRHVEVQILSDGETVIHAGERDCSVQRRYQKVVEEAPAPGLSPALRTCLCEAATAFARHICYRSLGTVEFMVDVDRAAFYFLEMNARIQVEHPVTETITGLDLVARQIAIAEGRPLGLQQDDITLSGHAIECRLNAEDVAHDFRPSPGRVSLAWFPALPGLRVDSHMTSGATVPPHYDSMVAKLIAHGPSRAAAIATMAEALRVLRLEGIATNAPLHAAIMADPEFAAGGVDTNYLAGLLPRLAGGCP</sequence>
<dbReference type="PROSITE" id="PS50979">
    <property type="entry name" value="BC"/>
    <property type="match status" value="1"/>
</dbReference>
<dbReference type="Pfam" id="PF02785">
    <property type="entry name" value="Biotin_carb_C"/>
    <property type="match status" value="1"/>
</dbReference>
<organism evidence="8 9">
    <name type="scientific">Tabrizicola oligotrophica</name>
    <dbReference type="NCBI Taxonomy" id="2710650"/>
    <lineage>
        <taxon>Bacteria</taxon>
        <taxon>Pseudomonadati</taxon>
        <taxon>Pseudomonadota</taxon>
        <taxon>Alphaproteobacteria</taxon>
        <taxon>Rhodobacterales</taxon>
        <taxon>Paracoccaceae</taxon>
        <taxon>Tabrizicola</taxon>
    </lineage>
</organism>
<dbReference type="AlphaFoldDB" id="A0A6M0QRQ9"/>
<accession>A0A6M0QRQ9</accession>
<evidence type="ECO:0000259" key="6">
    <source>
        <dbReference type="PROSITE" id="PS50975"/>
    </source>
</evidence>
<dbReference type="Gene3D" id="3.30.470.20">
    <property type="entry name" value="ATP-grasp fold, B domain"/>
    <property type="match status" value="1"/>
</dbReference>
<evidence type="ECO:0000313" key="8">
    <source>
        <dbReference type="EMBL" id="NEY90127.1"/>
    </source>
</evidence>
<evidence type="ECO:0000259" key="7">
    <source>
        <dbReference type="PROSITE" id="PS50979"/>
    </source>
</evidence>
<dbReference type="SUPFAM" id="SSF52440">
    <property type="entry name" value="PreATP-grasp domain"/>
    <property type="match status" value="1"/>
</dbReference>
<dbReference type="InterPro" id="IPR050856">
    <property type="entry name" value="Biotin_carboxylase_complex"/>
</dbReference>
<keyword evidence="4" id="KW-0092">Biotin</keyword>
<dbReference type="InterPro" id="IPR016185">
    <property type="entry name" value="PreATP-grasp_dom_sf"/>
</dbReference>
<evidence type="ECO:0000313" key="9">
    <source>
        <dbReference type="Proteomes" id="UP000477782"/>
    </source>
</evidence>